<keyword evidence="3" id="KW-1185">Reference proteome</keyword>
<feature type="compositionally biased region" description="Low complexity" evidence="2">
    <location>
        <begin position="59"/>
        <end position="69"/>
    </location>
</feature>
<organism evidence="3 4">
    <name type="scientific">Steinernema glaseri</name>
    <dbReference type="NCBI Taxonomy" id="37863"/>
    <lineage>
        <taxon>Eukaryota</taxon>
        <taxon>Metazoa</taxon>
        <taxon>Ecdysozoa</taxon>
        <taxon>Nematoda</taxon>
        <taxon>Chromadorea</taxon>
        <taxon>Rhabditida</taxon>
        <taxon>Tylenchina</taxon>
        <taxon>Panagrolaimomorpha</taxon>
        <taxon>Strongyloidoidea</taxon>
        <taxon>Steinernematidae</taxon>
        <taxon>Steinernema</taxon>
    </lineage>
</organism>
<dbReference type="WBParaSite" id="L893_g6798.t1">
    <property type="protein sequence ID" value="L893_g6798.t1"/>
    <property type="gene ID" value="L893_g6798"/>
</dbReference>
<evidence type="ECO:0000313" key="4">
    <source>
        <dbReference type="WBParaSite" id="L893_g6798.t1"/>
    </source>
</evidence>
<evidence type="ECO:0000256" key="2">
    <source>
        <dbReference type="SAM" id="MobiDB-lite"/>
    </source>
</evidence>
<protein>
    <submittedName>
        <fullName evidence="4">BMERB domain-containing protein</fullName>
    </submittedName>
</protein>
<dbReference type="AlphaFoldDB" id="A0A1I8AK67"/>
<feature type="coiled-coil region" evidence="1">
    <location>
        <begin position="147"/>
        <end position="196"/>
    </location>
</feature>
<name>A0A1I8AK67_9BILA</name>
<evidence type="ECO:0000256" key="1">
    <source>
        <dbReference type="SAM" id="Coils"/>
    </source>
</evidence>
<feature type="region of interest" description="Disordered" evidence="2">
    <location>
        <begin position="1"/>
        <end position="95"/>
    </location>
</feature>
<accession>A0A1I8AK67</accession>
<dbReference type="Proteomes" id="UP000095287">
    <property type="component" value="Unplaced"/>
</dbReference>
<feature type="compositionally biased region" description="Basic and acidic residues" evidence="2">
    <location>
        <begin position="72"/>
        <end position="95"/>
    </location>
</feature>
<sequence length="340" mass="38690">MGTASVENGDRARAHSSAADNSAIPFADDTPEQRQSSGWLRSKLPALMRKGRSTSKGRPSSVTVVPVDPDVFDERRQQTEKSELGGQVEEERRVEKISTGPTTCISILPDNQMPCCPQHKTRVFTCSICVGLASSVSVPSMKTKIPLSATLKNIQRIKLEMEKYRSNVEHEKTLMAQELQRKISETESRLQDVIVTGSDLEYLLKTKTGTSWTLERWVEYLQEYKMLNLKLEDLHIRVKEMQLNNEYAEIQRQMASICTSSLGVMPVGMNEKRTRENSARLIALFDQRQAFHDQRITINKKWEDVRNNSDTTITEQGKDFQNFTPVFSELKLQMNSQNPC</sequence>
<evidence type="ECO:0000313" key="3">
    <source>
        <dbReference type="Proteomes" id="UP000095287"/>
    </source>
</evidence>
<proteinExistence type="predicted"/>
<keyword evidence="1" id="KW-0175">Coiled coil</keyword>
<reference evidence="4" key="1">
    <citation type="submission" date="2016-11" db="UniProtKB">
        <authorList>
            <consortium name="WormBaseParasite"/>
        </authorList>
    </citation>
    <scope>IDENTIFICATION</scope>
</reference>